<dbReference type="EMBL" id="AJWY01000816">
    <property type="protein sequence ID" value="EKC80645.1"/>
    <property type="molecule type" value="Genomic_DNA"/>
</dbReference>
<dbReference type="Pfam" id="PF13614">
    <property type="entry name" value="AAA_31"/>
    <property type="match status" value="1"/>
</dbReference>
<sequence length="30" mass="3044">AIANQKGGVGKTTTAINLSSCLADAGKKYY</sequence>
<dbReference type="InterPro" id="IPR025669">
    <property type="entry name" value="AAA_dom"/>
</dbReference>
<name>K1UR03_9ZZZZ</name>
<organism evidence="2">
    <name type="scientific">human gut metagenome</name>
    <dbReference type="NCBI Taxonomy" id="408170"/>
    <lineage>
        <taxon>unclassified sequences</taxon>
        <taxon>metagenomes</taxon>
        <taxon>organismal metagenomes</taxon>
    </lineage>
</organism>
<accession>K1UR03</accession>
<dbReference type="SUPFAM" id="SSF52540">
    <property type="entry name" value="P-loop containing nucleoside triphosphate hydrolases"/>
    <property type="match status" value="1"/>
</dbReference>
<protein>
    <recommendedName>
        <fullName evidence="1">AAA domain-containing protein</fullName>
    </recommendedName>
</protein>
<feature type="non-terminal residue" evidence="2">
    <location>
        <position position="1"/>
    </location>
</feature>
<dbReference type="AlphaFoldDB" id="K1UR03"/>
<feature type="domain" description="AAA" evidence="1">
    <location>
        <begin position="1"/>
        <end position="28"/>
    </location>
</feature>
<reference evidence="2" key="1">
    <citation type="journal article" date="2013" name="Environ. Microbiol.">
        <title>Microbiota from the distal guts of lean and obese adolescents exhibit partial functional redundancy besides clear differences in community structure.</title>
        <authorList>
            <person name="Ferrer M."/>
            <person name="Ruiz A."/>
            <person name="Lanza F."/>
            <person name="Haange S.B."/>
            <person name="Oberbach A."/>
            <person name="Till H."/>
            <person name="Bargiela R."/>
            <person name="Campoy C."/>
            <person name="Segura M.T."/>
            <person name="Richter M."/>
            <person name="von Bergen M."/>
            <person name="Seifert J."/>
            <person name="Suarez A."/>
        </authorList>
    </citation>
    <scope>NUCLEOTIDE SEQUENCE</scope>
</reference>
<dbReference type="Gene3D" id="3.40.50.300">
    <property type="entry name" value="P-loop containing nucleotide triphosphate hydrolases"/>
    <property type="match status" value="1"/>
</dbReference>
<evidence type="ECO:0000313" key="2">
    <source>
        <dbReference type="EMBL" id="EKC80645.1"/>
    </source>
</evidence>
<dbReference type="InterPro" id="IPR027417">
    <property type="entry name" value="P-loop_NTPase"/>
</dbReference>
<proteinExistence type="predicted"/>
<evidence type="ECO:0000259" key="1">
    <source>
        <dbReference type="Pfam" id="PF13614"/>
    </source>
</evidence>
<gene>
    <name evidence="2" type="ORF">LEA_01166</name>
</gene>
<comment type="caution">
    <text evidence="2">The sequence shown here is derived from an EMBL/GenBank/DDBJ whole genome shotgun (WGS) entry which is preliminary data.</text>
</comment>